<dbReference type="EMBL" id="LXQA010236690">
    <property type="protein sequence ID" value="MCI36715.1"/>
    <property type="molecule type" value="Genomic_DNA"/>
</dbReference>
<feature type="non-terminal residue" evidence="2">
    <location>
        <position position="1"/>
    </location>
</feature>
<reference evidence="2 3" key="1">
    <citation type="journal article" date="2018" name="Front. Plant Sci.">
        <title>Red Clover (Trifolium pratense) and Zigzag Clover (T. medium) - A Picture of Genomic Similarities and Differences.</title>
        <authorList>
            <person name="Dluhosova J."/>
            <person name="Istvanek J."/>
            <person name="Nedelnik J."/>
            <person name="Repkova J."/>
        </authorList>
    </citation>
    <scope>NUCLEOTIDE SEQUENCE [LARGE SCALE GENOMIC DNA]</scope>
    <source>
        <strain evidence="3">cv. 10/8</strain>
        <tissue evidence="2">Leaf</tissue>
    </source>
</reference>
<proteinExistence type="predicted"/>
<feature type="transmembrane region" description="Helical" evidence="1">
    <location>
        <begin position="12"/>
        <end position="34"/>
    </location>
</feature>
<dbReference type="AlphaFoldDB" id="A0A392RMD8"/>
<keyword evidence="1" id="KW-0472">Membrane</keyword>
<evidence type="ECO:0000313" key="2">
    <source>
        <dbReference type="EMBL" id="MCI36715.1"/>
    </source>
</evidence>
<protein>
    <submittedName>
        <fullName evidence="2">Uncharacterized protein</fullName>
    </submittedName>
</protein>
<accession>A0A392RMD8</accession>
<dbReference type="Proteomes" id="UP000265520">
    <property type="component" value="Unassembled WGS sequence"/>
</dbReference>
<keyword evidence="3" id="KW-1185">Reference proteome</keyword>
<name>A0A392RMD8_9FABA</name>
<keyword evidence="1" id="KW-1133">Transmembrane helix</keyword>
<evidence type="ECO:0000313" key="3">
    <source>
        <dbReference type="Proteomes" id="UP000265520"/>
    </source>
</evidence>
<sequence>FMFLVDLYRIGVDCFILGSCYVSLVLGCGCFVPPSSGV</sequence>
<evidence type="ECO:0000256" key="1">
    <source>
        <dbReference type="SAM" id="Phobius"/>
    </source>
</evidence>
<organism evidence="2 3">
    <name type="scientific">Trifolium medium</name>
    <dbReference type="NCBI Taxonomy" id="97028"/>
    <lineage>
        <taxon>Eukaryota</taxon>
        <taxon>Viridiplantae</taxon>
        <taxon>Streptophyta</taxon>
        <taxon>Embryophyta</taxon>
        <taxon>Tracheophyta</taxon>
        <taxon>Spermatophyta</taxon>
        <taxon>Magnoliopsida</taxon>
        <taxon>eudicotyledons</taxon>
        <taxon>Gunneridae</taxon>
        <taxon>Pentapetalae</taxon>
        <taxon>rosids</taxon>
        <taxon>fabids</taxon>
        <taxon>Fabales</taxon>
        <taxon>Fabaceae</taxon>
        <taxon>Papilionoideae</taxon>
        <taxon>50 kb inversion clade</taxon>
        <taxon>NPAAA clade</taxon>
        <taxon>Hologalegina</taxon>
        <taxon>IRL clade</taxon>
        <taxon>Trifolieae</taxon>
        <taxon>Trifolium</taxon>
    </lineage>
</organism>
<comment type="caution">
    <text evidence="2">The sequence shown here is derived from an EMBL/GenBank/DDBJ whole genome shotgun (WGS) entry which is preliminary data.</text>
</comment>
<keyword evidence="1" id="KW-0812">Transmembrane</keyword>